<name>A0A834LX35_RHYFE</name>
<reference evidence="2" key="1">
    <citation type="submission" date="2020-08" db="EMBL/GenBank/DDBJ databases">
        <title>Genome sequencing and assembly of the red palm weevil Rhynchophorus ferrugineus.</title>
        <authorList>
            <person name="Dias G.B."/>
            <person name="Bergman C.M."/>
            <person name="Manee M."/>
        </authorList>
    </citation>
    <scope>NUCLEOTIDE SEQUENCE</scope>
    <source>
        <strain evidence="2">AA-2017</strain>
        <tissue evidence="2">Whole larva</tissue>
    </source>
</reference>
<evidence type="ECO:0000313" key="2">
    <source>
        <dbReference type="EMBL" id="KAF7263246.1"/>
    </source>
</evidence>
<sequence>MTGQAEGQQNATKEGWIEKETRNNTVNKLKLFPVTTYTVQDNNNDRQQENSGVSNSSKN</sequence>
<keyword evidence="4" id="KW-1185">Reference proteome</keyword>
<evidence type="ECO:0000313" key="3">
    <source>
        <dbReference type="EMBL" id="KAF7263249.1"/>
    </source>
</evidence>
<comment type="caution">
    <text evidence="2">The sequence shown here is derived from an EMBL/GenBank/DDBJ whole genome shotgun (WGS) entry which is preliminary data.</text>
</comment>
<dbReference type="AlphaFoldDB" id="A0A834LX35"/>
<feature type="compositionally biased region" description="Polar residues" evidence="1">
    <location>
        <begin position="1"/>
        <end position="12"/>
    </location>
</feature>
<feature type="region of interest" description="Disordered" evidence="1">
    <location>
        <begin position="36"/>
        <end position="59"/>
    </location>
</feature>
<evidence type="ECO:0000256" key="1">
    <source>
        <dbReference type="SAM" id="MobiDB-lite"/>
    </source>
</evidence>
<dbReference type="EMBL" id="JAACXV010022770">
    <property type="protein sequence ID" value="KAF7263246.1"/>
    <property type="molecule type" value="Genomic_DNA"/>
</dbReference>
<feature type="region of interest" description="Disordered" evidence="1">
    <location>
        <begin position="1"/>
        <end position="23"/>
    </location>
</feature>
<feature type="non-terminal residue" evidence="2">
    <location>
        <position position="59"/>
    </location>
</feature>
<gene>
    <name evidence="3" type="ORF">GWI33_003287</name>
    <name evidence="2" type="ORF">GWI33_003300</name>
</gene>
<organism evidence="2 4">
    <name type="scientific">Rhynchophorus ferrugineus</name>
    <name type="common">Red palm weevil</name>
    <name type="synonym">Curculio ferrugineus</name>
    <dbReference type="NCBI Taxonomy" id="354439"/>
    <lineage>
        <taxon>Eukaryota</taxon>
        <taxon>Metazoa</taxon>
        <taxon>Ecdysozoa</taxon>
        <taxon>Arthropoda</taxon>
        <taxon>Hexapoda</taxon>
        <taxon>Insecta</taxon>
        <taxon>Pterygota</taxon>
        <taxon>Neoptera</taxon>
        <taxon>Endopterygota</taxon>
        <taxon>Coleoptera</taxon>
        <taxon>Polyphaga</taxon>
        <taxon>Cucujiformia</taxon>
        <taxon>Curculionidae</taxon>
        <taxon>Dryophthorinae</taxon>
        <taxon>Rhynchophorus</taxon>
    </lineage>
</organism>
<dbReference type="EMBL" id="JAACXV010022712">
    <property type="protein sequence ID" value="KAF7263249.1"/>
    <property type="molecule type" value="Genomic_DNA"/>
</dbReference>
<accession>A0A834LX35</accession>
<feature type="compositionally biased region" description="Polar residues" evidence="1">
    <location>
        <begin position="49"/>
        <end position="59"/>
    </location>
</feature>
<dbReference type="Proteomes" id="UP000625711">
    <property type="component" value="Unassembled WGS sequence"/>
</dbReference>
<protein>
    <submittedName>
        <fullName evidence="2">Uncharacterized protein</fullName>
    </submittedName>
</protein>
<proteinExistence type="predicted"/>
<evidence type="ECO:0000313" key="4">
    <source>
        <dbReference type="Proteomes" id="UP000625711"/>
    </source>
</evidence>